<organism evidence="1">
    <name type="scientific">uncultured Caudovirales phage</name>
    <dbReference type="NCBI Taxonomy" id="2100421"/>
    <lineage>
        <taxon>Viruses</taxon>
        <taxon>Duplodnaviria</taxon>
        <taxon>Heunggongvirae</taxon>
        <taxon>Uroviricota</taxon>
        <taxon>Caudoviricetes</taxon>
        <taxon>Peduoviridae</taxon>
        <taxon>Maltschvirus</taxon>
        <taxon>Maltschvirus maltsch</taxon>
    </lineage>
</organism>
<name>A0A2H4JH35_9CAUD</name>
<gene>
    <name evidence="1" type="ORF">10S15_3</name>
</gene>
<reference evidence="1" key="1">
    <citation type="submission" date="2017-06" db="EMBL/GenBank/DDBJ databases">
        <title>Novel phages from South African skin metaviromes.</title>
        <authorList>
            <person name="van Zyl L.J."/>
            <person name="Abrahams Y."/>
            <person name="Stander E.A."/>
            <person name="Kirby B.M."/>
            <person name="Clavaud C."/>
            <person name="Farcet C."/>
            <person name="Breton L."/>
            <person name="Trindade M.I."/>
        </authorList>
    </citation>
    <scope>NUCLEOTIDE SEQUENCE</scope>
</reference>
<proteinExistence type="predicted"/>
<accession>A0A2H4JH35</accession>
<dbReference type="EMBL" id="MF417961">
    <property type="protein sequence ID" value="ASN72596.1"/>
    <property type="molecule type" value="Genomic_DNA"/>
</dbReference>
<protein>
    <submittedName>
        <fullName evidence="1">Uncharacterized protein</fullName>
    </submittedName>
</protein>
<sequence>MSISIKLKRNYIPINIGEIELQFDTSLENISRLATLQEEIAERFNKYQLELIERSNNGEFDDLKEGVINKQVIDEAFEMQKKMTEIKYDVLFGDGTFAKLYERYPDLDALDHAFDEVDTMLGAELDRLGQERAKASGAVAESFVKKAKAKKTKKTSKK</sequence>
<evidence type="ECO:0000313" key="1">
    <source>
        <dbReference type="EMBL" id="ASN72596.1"/>
    </source>
</evidence>